<dbReference type="Pfam" id="PF00551">
    <property type="entry name" value="Formyl_trans_N"/>
    <property type="match status" value="1"/>
</dbReference>
<dbReference type="STRING" id="378753.KRH_11650"/>
<dbReference type="GO" id="GO:0004479">
    <property type="term" value="F:methionyl-tRNA formyltransferase activity"/>
    <property type="evidence" value="ECO:0007669"/>
    <property type="project" value="UniProtKB-UniRule"/>
</dbReference>
<dbReference type="EC" id="2.1.2.9" evidence="2 5"/>
<dbReference type="InterPro" id="IPR005794">
    <property type="entry name" value="Fmt"/>
</dbReference>
<dbReference type="Gene3D" id="3.40.50.12230">
    <property type="match status" value="1"/>
</dbReference>
<evidence type="ECO:0000259" key="6">
    <source>
        <dbReference type="Pfam" id="PF00551"/>
    </source>
</evidence>
<keyword evidence="4 5" id="KW-0648">Protein biosynthesis</keyword>
<comment type="function">
    <text evidence="5">Attaches a formyl group to the free amino group of methionyl-tRNA(fMet). The formyl group appears to play a dual role in the initiator identity of N-formylmethionyl-tRNA by promoting its recognition by IF2 and preventing the misappropriation of this tRNA by the elongation apparatus.</text>
</comment>
<dbReference type="CDD" id="cd08646">
    <property type="entry name" value="FMT_core_Met-tRNA-FMT_N"/>
    <property type="match status" value="1"/>
</dbReference>
<keyword evidence="9" id="KW-1185">Reference proteome</keyword>
<evidence type="ECO:0000259" key="7">
    <source>
        <dbReference type="Pfam" id="PF02911"/>
    </source>
</evidence>
<feature type="domain" description="Formyl transferase C-terminal" evidence="7">
    <location>
        <begin position="207"/>
        <end position="303"/>
    </location>
</feature>
<gene>
    <name evidence="5 8" type="primary">fmt</name>
    <name evidence="8" type="ordered locus">KRH_11650</name>
</gene>
<dbReference type="EMBL" id="AP009152">
    <property type="protein sequence ID" value="BAG29512.1"/>
    <property type="molecule type" value="Genomic_DNA"/>
</dbReference>
<keyword evidence="3 5" id="KW-0808">Transferase</keyword>
<comment type="similarity">
    <text evidence="1 5">Belongs to the Fmt family.</text>
</comment>
<evidence type="ECO:0000313" key="8">
    <source>
        <dbReference type="EMBL" id="BAG29512.1"/>
    </source>
</evidence>
<dbReference type="HOGENOM" id="CLU_033347_1_0_11"/>
<evidence type="ECO:0000256" key="4">
    <source>
        <dbReference type="ARBA" id="ARBA00022917"/>
    </source>
</evidence>
<evidence type="ECO:0000256" key="3">
    <source>
        <dbReference type="ARBA" id="ARBA00022679"/>
    </source>
</evidence>
<dbReference type="Pfam" id="PF02911">
    <property type="entry name" value="Formyl_trans_C"/>
    <property type="match status" value="1"/>
</dbReference>
<dbReference type="HAMAP" id="MF_00182">
    <property type="entry name" value="Formyl_trans"/>
    <property type="match status" value="1"/>
</dbReference>
<dbReference type="Proteomes" id="UP000008838">
    <property type="component" value="Chromosome"/>
</dbReference>
<dbReference type="InterPro" id="IPR044135">
    <property type="entry name" value="Met-tRNA-FMT_C"/>
</dbReference>
<evidence type="ECO:0000256" key="5">
    <source>
        <dbReference type="HAMAP-Rule" id="MF_00182"/>
    </source>
</evidence>
<evidence type="ECO:0000256" key="2">
    <source>
        <dbReference type="ARBA" id="ARBA00012261"/>
    </source>
</evidence>
<reference evidence="8 9" key="1">
    <citation type="journal article" date="2008" name="J. Bacteriol.">
        <title>Complete genome sequence of the soil actinomycete Kocuria rhizophila.</title>
        <authorList>
            <person name="Takarada H."/>
            <person name="Sekine M."/>
            <person name="Kosugi H."/>
            <person name="Matsuo Y."/>
            <person name="Fujisawa T."/>
            <person name="Omata S."/>
            <person name="Kishi E."/>
            <person name="Shimizu A."/>
            <person name="Tsukatani N."/>
            <person name="Tanikawa S."/>
            <person name="Fujita N."/>
            <person name="Harayama S."/>
        </authorList>
    </citation>
    <scope>NUCLEOTIDE SEQUENCE [LARGE SCALE GENOMIC DNA]</scope>
    <source>
        <strain evidence="9">ATCC 9341 / DSM 348 / NBRC 103217 / DC2201</strain>
    </source>
</reference>
<comment type="catalytic activity">
    <reaction evidence="5">
        <text>L-methionyl-tRNA(fMet) + (6R)-10-formyltetrahydrofolate = N-formyl-L-methionyl-tRNA(fMet) + (6S)-5,6,7,8-tetrahydrofolate + H(+)</text>
        <dbReference type="Rhea" id="RHEA:24380"/>
        <dbReference type="Rhea" id="RHEA-COMP:9952"/>
        <dbReference type="Rhea" id="RHEA-COMP:9953"/>
        <dbReference type="ChEBI" id="CHEBI:15378"/>
        <dbReference type="ChEBI" id="CHEBI:57453"/>
        <dbReference type="ChEBI" id="CHEBI:78530"/>
        <dbReference type="ChEBI" id="CHEBI:78844"/>
        <dbReference type="ChEBI" id="CHEBI:195366"/>
        <dbReference type="EC" id="2.1.2.9"/>
    </reaction>
</comment>
<dbReference type="eggNOG" id="COG0223">
    <property type="taxonomic scope" value="Bacteria"/>
</dbReference>
<dbReference type="AlphaFoldDB" id="B2GGT9"/>
<dbReference type="InterPro" id="IPR036477">
    <property type="entry name" value="Formyl_transf_N_sf"/>
</dbReference>
<dbReference type="SUPFAM" id="SSF53328">
    <property type="entry name" value="Formyltransferase"/>
    <property type="match status" value="1"/>
</dbReference>
<feature type="binding site" evidence="5">
    <location>
        <begin position="114"/>
        <end position="117"/>
    </location>
    <ligand>
        <name>(6S)-5,6,7,8-tetrahydrofolate</name>
        <dbReference type="ChEBI" id="CHEBI:57453"/>
    </ligand>
</feature>
<evidence type="ECO:0000313" key="9">
    <source>
        <dbReference type="Proteomes" id="UP000008838"/>
    </source>
</evidence>
<proteinExistence type="inferred from homology"/>
<evidence type="ECO:0000256" key="1">
    <source>
        <dbReference type="ARBA" id="ARBA00010699"/>
    </source>
</evidence>
<dbReference type="PANTHER" id="PTHR11138:SF5">
    <property type="entry name" value="METHIONYL-TRNA FORMYLTRANSFERASE, MITOCHONDRIAL"/>
    <property type="match status" value="1"/>
</dbReference>
<feature type="domain" description="Formyl transferase N-terminal" evidence="6">
    <location>
        <begin position="11"/>
        <end position="183"/>
    </location>
</feature>
<name>B2GGT9_KOCRD</name>
<dbReference type="InterPro" id="IPR011034">
    <property type="entry name" value="Formyl_transferase-like_C_sf"/>
</dbReference>
<dbReference type="InterPro" id="IPR002376">
    <property type="entry name" value="Formyl_transf_N"/>
</dbReference>
<protein>
    <recommendedName>
        <fullName evidence="2 5">Methionyl-tRNA formyltransferase</fullName>
        <ecNumber evidence="2 5">2.1.2.9</ecNumber>
    </recommendedName>
</protein>
<dbReference type="InterPro" id="IPR041711">
    <property type="entry name" value="Met-tRNA-FMT_N"/>
</dbReference>
<dbReference type="InterPro" id="IPR005793">
    <property type="entry name" value="Formyl_trans_C"/>
</dbReference>
<accession>B2GGT9</accession>
<dbReference type="PANTHER" id="PTHR11138">
    <property type="entry name" value="METHIONYL-TRNA FORMYLTRANSFERASE"/>
    <property type="match status" value="1"/>
</dbReference>
<dbReference type="GO" id="GO:0005829">
    <property type="term" value="C:cytosol"/>
    <property type="evidence" value="ECO:0007669"/>
    <property type="project" value="TreeGrafter"/>
</dbReference>
<dbReference type="KEGG" id="krh:KRH_11650"/>
<organism evidence="8 9">
    <name type="scientific">Kocuria rhizophila (strain ATCC 9341 / DSM 348 / NBRC 103217 / DC2201)</name>
    <dbReference type="NCBI Taxonomy" id="378753"/>
    <lineage>
        <taxon>Bacteria</taxon>
        <taxon>Bacillati</taxon>
        <taxon>Actinomycetota</taxon>
        <taxon>Actinomycetes</taxon>
        <taxon>Micrococcales</taxon>
        <taxon>Micrococcaceae</taxon>
        <taxon>Kocuria</taxon>
    </lineage>
</organism>
<dbReference type="CDD" id="cd08704">
    <property type="entry name" value="Met_tRNA_FMT_C"/>
    <property type="match status" value="1"/>
</dbReference>
<dbReference type="SUPFAM" id="SSF50486">
    <property type="entry name" value="FMT C-terminal domain-like"/>
    <property type="match status" value="1"/>
</dbReference>
<sequence>MSGTALPIVYAGTPETAVAPLEALHEDPRIEVRAVLTREDAPVGRKRVMTPSAVGRRAEELGLPVLKANRVTPEVQQALRAKGARIGAVVAYGALLPRPALDVFEHGWINLHFSLLPQWRGAAPVQRALMAGDTVVGASTFVLDEGMDTGPVVGTLTDKVREEDTAGTVLARLAREGSPLLAESLLGVASEAVHPEAQRGEPSAAPKLTGADARITWQHPAVAVAHHVRGVTPEPGAWTEFEGQRLKVDRVVPAPGVTGIAPGHVVIREKRVYAGTGSYAVELTRVQPGGKKPMAALDWARGTQHREQVAFT</sequence>